<evidence type="ECO:0000313" key="17">
    <source>
        <dbReference type="Proteomes" id="UP000179164"/>
    </source>
</evidence>
<organism evidence="16 17">
    <name type="scientific">Candidatus Kerfeldbacteria bacterium RIFCSPLOWO2_01_FULL_48_11</name>
    <dbReference type="NCBI Taxonomy" id="1798543"/>
    <lineage>
        <taxon>Bacteria</taxon>
        <taxon>Candidatus Kerfeldiibacteriota</taxon>
    </lineage>
</organism>
<keyword evidence="10" id="KW-0456">Lyase</keyword>
<dbReference type="GO" id="GO:0003906">
    <property type="term" value="F:DNA-(apurinic or apyrimidinic site) endonuclease activity"/>
    <property type="evidence" value="ECO:0007669"/>
    <property type="project" value="InterPro"/>
</dbReference>
<dbReference type="Pfam" id="PF01149">
    <property type="entry name" value="Fapy_DNA_glyco"/>
    <property type="match status" value="1"/>
</dbReference>
<keyword evidence="9" id="KW-0234">DNA repair</keyword>
<dbReference type="PROSITE" id="PS51066">
    <property type="entry name" value="ZF_FPG_2"/>
    <property type="match status" value="1"/>
</dbReference>
<dbReference type="PROSITE" id="PS51068">
    <property type="entry name" value="FPG_CAT"/>
    <property type="match status" value="1"/>
</dbReference>
<keyword evidence="3" id="KW-0479">Metal-binding</keyword>
<evidence type="ECO:0000256" key="8">
    <source>
        <dbReference type="ARBA" id="ARBA00023125"/>
    </source>
</evidence>
<keyword evidence="12" id="KW-0326">Glycosidase</keyword>
<dbReference type="PANTHER" id="PTHR22993:SF9">
    <property type="entry name" value="FORMAMIDOPYRIMIDINE-DNA GLYCOSYLASE"/>
    <property type="match status" value="1"/>
</dbReference>
<evidence type="ECO:0000256" key="5">
    <source>
        <dbReference type="ARBA" id="ARBA00022771"/>
    </source>
</evidence>
<evidence type="ECO:0000313" key="16">
    <source>
        <dbReference type="EMBL" id="OGY83078.1"/>
    </source>
</evidence>
<name>A0A1G2B1P8_9BACT</name>
<dbReference type="SUPFAM" id="SSF81624">
    <property type="entry name" value="N-terminal domain of MutM-like DNA repair proteins"/>
    <property type="match status" value="1"/>
</dbReference>
<dbReference type="GO" id="GO:0034039">
    <property type="term" value="F:8-oxo-7,8-dihydroguanine DNA N-glycosylase activity"/>
    <property type="evidence" value="ECO:0007669"/>
    <property type="project" value="TreeGrafter"/>
</dbReference>
<feature type="domain" description="FPG-type" evidence="14">
    <location>
        <begin position="234"/>
        <end position="268"/>
    </location>
</feature>
<dbReference type="PANTHER" id="PTHR22993">
    <property type="entry name" value="FORMAMIDOPYRIMIDINE-DNA GLYCOSYLASE"/>
    <property type="match status" value="1"/>
</dbReference>
<dbReference type="EMBL" id="MHKE01000015">
    <property type="protein sequence ID" value="OGY83078.1"/>
    <property type="molecule type" value="Genomic_DNA"/>
</dbReference>
<dbReference type="InterPro" id="IPR000214">
    <property type="entry name" value="Znf_DNA_glyclase/AP_lyase"/>
</dbReference>
<feature type="domain" description="Formamidopyrimidine-DNA glycosylase catalytic" evidence="15">
    <location>
        <begin position="2"/>
        <end position="115"/>
    </location>
</feature>
<dbReference type="Gene3D" id="1.10.8.50">
    <property type="match status" value="1"/>
</dbReference>
<dbReference type="SMART" id="SM01232">
    <property type="entry name" value="H2TH"/>
    <property type="match status" value="1"/>
</dbReference>
<keyword evidence="8" id="KW-0238">DNA-binding</keyword>
<evidence type="ECO:0000256" key="2">
    <source>
        <dbReference type="ARBA" id="ARBA00009409"/>
    </source>
</evidence>
<dbReference type="STRING" id="1798543.A2898_02240"/>
<dbReference type="GO" id="GO:0006284">
    <property type="term" value="P:base-excision repair"/>
    <property type="evidence" value="ECO:0007669"/>
    <property type="project" value="InterPro"/>
</dbReference>
<evidence type="ECO:0000256" key="13">
    <source>
        <dbReference type="PROSITE-ProRule" id="PRU00391"/>
    </source>
</evidence>
<dbReference type="InterPro" id="IPR035937">
    <property type="entry name" value="FPG_N"/>
</dbReference>
<gene>
    <name evidence="16" type="ORF">A2898_02240</name>
</gene>
<evidence type="ECO:0000256" key="9">
    <source>
        <dbReference type="ARBA" id="ARBA00023204"/>
    </source>
</evidence>
<dbReference type="GO" id="GO:0008270">
    <property type="term" value="F:zinc ion binding"/>
    <property type="evidence" value="ECO:0007669"/>
    <property type="project" value="UniProtKB-KW"/>
</dbReference>
<dbReference type="GO" id="GO:0016829">
    <property type="term" value="F:lyase activity"/>
    <property type="evidence" value="ECO:0007669"/>
    <property type="project" value="UniProtKB-KW"/>
</dbReference>
<dbReference type="InterPro" id="IPR010979">
    <property type="entry name" value="Ribosomal_uS13-like_H2TH"/>
</dbReference>
<protein>
    <submittedName>
        <fullName evidence="16">Uncharacterized protein</fullName>
    </submittedName>
</protein>
<evidence type="ECO:0000259" key="15">
    <source>
        <dbReference type="PROSITE" id="PS51068"/>
    </source>
</evidence>
<evidence type="ECO:0000256" key="6">
    <source>
        <dbReference type="ARBA" id="ARBA00022801"/>
    </source>
</evidence>
<keyword evidence="4" id="KW-0227">DNA damage</keyword>
<evidence type="ECO:0000256" key="4">
    <source>
        <dbReference type="ARBA" id="ARBA00022763"/>
    </source>
</evidence>
<dbReference type="AlphaFoldDB" id="A0A1G2B1P8"/>
<keyword evidence="6" id="KW-0378">Hydrolase</keyword>
<dbReference type="InterPro" id="IPR015886">
    <property type="entry name" value="H2TH_FPG"/>
</dbReference>
<dbReference type="Proteomes" id="UP000179164">
    <property type="component" value="Unassembled WGS sequence"/>
</dbReference>
<accession>A0A1G2B1P8</accession>
<dbReference type="InterPro" id="IPR012319">
    <property type="entry name" value="FPG_cat"/>
</dbReference>
<dbReference type="SUPFAM" id="SSF57716">
    <property type="entry name" value="Glucocorticoid receptor-like (DNA-binding domain)"/>
    <property type="match status" value="1"/>
</dbReference>
<dbReference type="Gene3D" id="3.20.190.10">
    <property type="entry name" value="MutM-like, N-terminal"/>
    <property type="match status" value="1"/>
</dbReference>
<proteinExistence type="inferred from homology"/>
<evidence type="ECO:0000256" key="3">
    <source>
        <dbReference type="ARBA" id="ARBA00022723"/>
    </source>
</evidence>
<evidence type="ECO:0000256" key="1">
    <source>
        <dbReference type="ARBA" id="ARBA00001668"/>
    </source>
</evidence>
<keyword evidence="11" id="KW-0511">Multifunctional enzyme</keyword>
<comment type="caution">
    <text evidence="16">The sequence shown here is derived from an EMBL/GenBank/DDBJ whole genome shotgun (WGS) entry which is preliminary data.</text>
</comment>
<reference evidence="16 17" key="1">
    <citation type="journal article" date="2016" name="Nat. Commun.">
        <title>Thousands of microbial genomes shed light on interconnected biogeochemical processes in an aquifer system.</title>
        <authorList>
            <person name="Anantharaman K."/>
            <person name="Brown C.T."/>
            <person name="Hug L.A."/>
            <person name="Sharon I."/>
            <person name="Castelle C.J."/>
            <person name="Probst A.J."/>
            <person name="Thomas B.C."/>
            <person name="Singh A."/>
            <person name="Wilkins M.J."/>
            <person name="Karaoz U."/>
            <person name="Brodie E.L."/>
            <person name="Williams K.H."/>
            <person name="Hubbard S.S."/>
            <person name="Banfield J.F."/>
        </authorList>
    </citation>
    <scope>NUCLEOTIDE SEQUENCE [LARGE SCALE GENOMIC DNA]</scope>
</reference>
<dbReference type="Pfam" id="PF06831">
    <property type="entry name" value="H2TH"/>
    <property type="match status" value="1"/>
</dbReference>
<dbReference type="SUPFAM" id="SSF46946">
    <property type="entry name" value="S13-like H2TH domain"/>
    <property type="match status" value="1"/>
</dbReference>
<evidence type="ECO:0000256" key="10">
    <source>
        <dbReference type="ARBA" id="ARBA00023239"/>
    </source>
</evidence>
<comment type="similarity">
    <text evidence="2">Belongs to the FPG family.</text>
</comment>
<sequence length="268" mass="30112">MPELPDLTVFSENLSKQYVGKKIGDVSVLRTKPVLPMPTNQFTALLQEKFFQRIERRGKQLVFVIDDMNELWVHLMLHGEIYALQPHESVPAASCVVIGFQDKTRLAFADGTQWMKIKIRQPGQDPPAWASKGMDPLSKGFTVEYLTRCAATQRLGALKPFLMNQKLIGGIGNAFADEILWDAHLAPTRLAAKLIPEELPRLHMSIRNVLSNAVQEVRKRSHGGFTGEIRDFLSVHVGKGKPCPRCTTPVHFALVKGRGTYWCPRCQV</sequence>
<dbReference type="SMART" id="SM00898">
    <property type="entry name" value="Fapy_DNA_glyco"/>
    <property type="match status" value="1"/>
</dbReference>
<evidence type="ECO:0000256" key="7">
    <source>
        <dbReference type="ARBA" id="ARBA00022833"/>
    </source>
</evidence>
<dbReference type="GO" id="GO:0003684">
    <property type="term" value="F:damaged DNA binding"/>
    <property type="evidence" value="ECO:0007669"/>
    <property type="project" value="InterPro"/>
</dbReference>
<evidence type="ECO:0000259" key="14">
    <source>
        <dbReference type="PROSITE" id="PS51066"/>
    </source>
</evidence>
<evidence type="ECO:0000256" key="11">
    <source>
        <dbReference type="ARBA" id="ARBA00023268"/>
    </source>
</evidence>
<keyword evidence="7" id="KW-0862">Zinc</keyword>
<evidence type="ECO:0000256" key="12">
    <source>
        <dbReference type="ARBA" id="ARBA00023295"/>
    </source>
</evidence>
<comment type="catalytic activity">
    <reaction evidence="1">
        <text>Hydrolysis of DNA containing ring-opened 7-methylguanine residues, releasing 2,6-diamino-4-hydroxy-5-(N-methyl)formamidopyrimidine.</text>
        <dbReference type="EC" id="3.2.2.23"/>
    </reaction>
</comment>
<keyword evidence="5 13" id="KW-0863">Zinc-finger</keyword>